<evidence type="ECO:0000313" key="3">
    <source>
        <dbReference type="Proteomes" id="UP001177670"/>
    </source>
</evidence>
<protein>
    <submittedName>
        <fullName evidence="2">Uncharacterized protein</fullName>
    </submittedName>
</protein>
<name>A0AA40KMF3_9HYME</name>
<evidence type="ECO:0000256" key="1">
    <source>
        <dbReference type="SAM" id="MobiDB-lite"/>
    </source>
</evidence>
<dbReference type="AlphaFoldDB" id="A0AA40KMF3"/>
<keyword evidence="3" id="KW-1185">Reference proteome</keyword>
<evidence type="ECO:0000313" key="2">
    <source>
        <dbReference type="EMBL" id="KAK1125506.1"/>
    </source>
</evidence>
<sequence>MSENSLRRKTRSASICAPGFSSMEQMLEAMPPSGARDRDKADREKDSGSGTPDGSTPTRRRRPATRSQSARVSSANKSIRRRAAAQAAHHHHHHHHEGTVKSAHCSSEPRLTDNDISPGLRRRGSRRGQSMHHSHHRKSNAFLDVPDTSAQMPSREDGEDEDSYRLRSFSLTSKVAAPWLSLAKELNCKLILPLELQVKAKRPNSRYCDIMKFDFIIRRWKFGLNCPALMKMGLKLNHEDEQQIQMELHPVGIRRN</sequence>
<gene>
    <name evidence="2" type="ORF">K0M31_005865</name>
</gene>
<proteinExistence type="predicted"/>
<dbReference type="EMBL" id="JAHYIQ010000016">
    <property type="protein sequence ID" value="KAK1125506.1"/>
    <property type="molecule type" value="Genomic_DNA"/>
</dbReference>
<feature type="compositionally biased region" description="Basic residues" evidence="1">
    <location>
        <begin position="78"/>
        <end position="96"/>
    </location>
</feature>
<comment type="caution">
    <text evidence="2">The sequence shown here is derived from an EMBL/GenBank/DDBJ whole genome shotgun (WGS) entry which is preliminary data.</text>
</comment>
<feature type="compositionally biased region" description="Basic and acidic residues" evidence="1">
    <location>
        <begin position="35"/>
        <end position="47"/>
    </location>
</feature>
<accession>A0AA40KMF3</accession>
<feature type="region of interest" description="Disordered" evidence="1">
    <location>
        <begin position="1"/>
        <end position="162"/>
    </location>
</feature>
<organism evidence="2 3">
    <name type="scientific">Melipona bicolor</name>
    <dbReference type="NCBI Taxonomy" id="60889"/>
    <lineage>
        <taxon>Eukaryota</taxon>
        <taxon>Metazoa</taxon>
        <taxon>Ecdysozoa</taxon>
        <taxon>Arthropoda</taxon>
        <taxon>Hexapoda</taxon>
        <taxon>Insecta</taxon>
        <taxon>Pterygota</taxon>
        <taxon>Neoptera</taxon>
        <taxon>Endopterygota</taxon>
        <taxon>Hymenoptera</taxon>
        <taxon>Apocrita</taxon>
        <taxon>Aculeata</taxon>
        <taxon>Apoidea</taxon>
        <taxon>Anthophila</taxon>
        <taxon>Apidae</taxon>
        <taxon>Melipona</taxon>
    </lineage>
</organism>
<feature type="compositionally biased region" description="Basic residues" evidence="1">
    <location>
        <begin position="120"/>
        <end position="139"/>
    </location>
</feature>
<dbReference type="Proteomes" id="UP001177670">
    <property type="component" value="Unassembled WGS sequence"/>
</dbReference>
<reference evidence="2" key="1">
    <citation type="submission" date="2021-10" db="EMBL/GenBank/DDBJ databases">
        <title>Melipona bicolor Genome sequencing and assembly.</title>
        <authorList>
            <person name="Araujo N.S."/>
            <person name="Arias M.C."/>
        </authorList>
    </citation>
    <scope>NUCLEOTIDE SEQUENCE</scope>
    <source>
        <strain evidence="2">USP_2M_L1-L4_2017</strain>
        <tissue evidence="2">Whole body</tissue>
    </source>
</reference>